<dbReference type="RefSeq" id="WP_054538726.1">
    <property type="nucleotide sequence ID" value="NZ_JACIEQ010000002.1"/>
</dbReference>
<sequence>MFDQTSSVDATILFDCPLGVDFVNLVNELERPFRNIALEFDETAVAEDSHAVFINESIVLRIGYGPNENFARDLSGVARPTQSRVSTTMVETLLESVQASLVVSVERGAGRVVPDRILLGACFHVVRHLLRSQKASLVHWSHSNTLFTAEEFESPTLTGYAPQPRRPERSAAAEATPRPKMGMAMGAGKFQESHMQVSRNHDRLDESFANAVRGDMPGETTTRRYTGDSREEERLRRARRRIFASDMIESEDVKRSAPPEEIGLLEQLSVYVMTITLMVLSFPVGFAMLIYNVLRGENLKMTARAMALTGVGVGLASTQATQTLLSMMV</sequence>
<feature type="transmembrane region" description="Helical" evidence="2">
    <location>
        <begin position="268"/>
        <end position="294"/>
    </location>
</feature>
<feature type="compositionally biased region" description="Basic and acidic residues" evidence="1">
    <location>
        <begin position="221"/>
        <end position="231"/>
    </location>
</feature>
<name>A0A840CES9_9RHOB</name>
<evidence type="ECO:0000313" key="4">
    <source>
        <dbReference type="Proteomes" id="UP000585681"/>
    </source>
</evidence>
<gene>
    <name evidence="3" type="ORF">GGR17_001827</name>
</gene>
<proteinExistence type="predicted"/>
<keyword evidence="2" id="KW-0472">Membrane</keyword>
<protein>
    <submittedName>
        <fullName evidence="3">Uncharacterized protein</fullName>
    </submittedName>
</protein>
<keyword evidence="2" id="KW-0812">Transmembrane</keyword>
<comment type="caution">
    <text evidence="3">The sequence shown here is derived from an EMBL/GenBank/DDBJ whole genome shotgun (WGS) entry which is preliminary data.</text>
</comment>
<evidence type="ECO:0000313" key="3">
    <source>
        <dbReference type="EMBL" id="MBB4022018.1"/>
    </source>
</evidence>
<organism evidence="3 4">
    <name type="scientific">Actibacterium naphthalenivorans</name>
    <dbReference type="NCBI Taxonomy" id="1614693"/>
    <lineage>
        <taxon>Bacteria</taxon>
        <taxon>Pseudomonadati</taxon>
        <taxon>Pseudomonadota</taxon>
        <taxon>Alphaproteobacteria</taxon>
        <taxon>Rhodobacterales</taxon>
        <taxon>Roseobacteraceae</taxon>
        <taxon>Actibacterium</taxon>
    </lineage>
</organism>
<keyword evidence="4" id="KW-1185">Reference proteome</keyword>
<evidence type="ECO:0000256" key="2">
    <source>
        <dbReference type="SAM" id="Phobius"/>
    </source>
</evidence>
<feature type="region of interest" description="Disordered" evidence="1">
    <location>
        <begin position="212"/>
        <end position="231"/>
    </location>
</feature>
<dbReference type="EMBL" id="JACIEQ010000002">
    <property type="protein sequence ID" value="MBB4022018.1"/>
    <property type="molecule type" value="Genomic_DNA"/>
</dbReference>
<dbReference type="AlphaFoldDB" id="A0A840CES9"/>
<evidence type="ECO:0000256" key="1">
    <source>
        <dbReference type="SAM" id="MobiDB-lite"/>
    </source>
</evidence>
<feature type="region of interest" description="Disordered" evidence="1">
    <location>
        <begin position="156"/>
        <end position="180"/>
    </location>
</feature>
<reference evidence="3" key="1">
    <citation type="submission" date="2020-08" db="EMBL/GenBank/DDBJ databases">
        <title>Genomic Encyclopedia of Type Strains, Phase IV (KMG-IV): sequencing the most valuable type-strain genomes for metagenomic binning, comparative biology and taxonomic classification.</title>
        <authorList>
            <person name="Goeker M."/>
        </authorList>
    </citation>
    <scope>NUCLEOTIDE SEQUENCE [LARGE SCALE GENOMIC DNA]</scope>
    <source>
        <strain evidence="3">DSM 105040</strain>
    </source>
</reference>
<dbReference type="Proteomes" id="UP000585681">
    <property type="component" value="Unassembled WGS sequence"/>
</dbReference>
<accession>A0A840CES9</accession>
<keyword evidence="2" id="KW-1133">Transmembrane helix</keyword>